<name>A0A316M6J7_9CLOT</name>
<evidence type="ECO:0000313" key="2">
    <source>
        <dbReference type="EMBL" id="PWL54006.1"/>
    </source>
</evidence>
<dbReference type="AlphaFoldDB" id="A0A316M6J7"/>
<keyword evidence="1" id="KW-0472">Membrane</keyword>
<dbReference type="EMBL" id="QAMZ01000029">
    <property type="protein sequence ID" value="PWL54006.1"/>
    <property type="molecule type" value="Genomic_DNA"/>
</dbReference>
<comment type="caution">
    <text evidence="2">The sequence shown here is derived from an EMBL/GenBank/DDBJ whole genome shotgun (WGS) entry which is preliminary data.</text>
</comment>
<sequence length="175" mass="20353">MKGINKKYIVGVSVTAICILCFIIYFTYGDKSKIIDRELEKIYSLPQNYSIEQAVKDGMVDVSKILEKENKNINKFLLKVNQKGWTVLKTVEDSEEGPVITMYVFDDRIDEIRTWKYTVTKQGGQSPDRRFKSYYTTDNNEISTVYLVNIKNSQRPNSDSEILKDEPIYSYKKSN</sequence>
<organism evidence="2 3">
    <name type="scientific">Clostridium cadaveris</name>
    <dbReference type="NCBI Taxonomy" id="1529"/>
    <lineage>
        <taxon>Bacteria</taxon>
        <taxon>Bacillati</taxon>
        <taxon>Bacillota</taxon>
        <taxon>Clostridia</taxon>
        <taxon>Eubacteriales</taxon>
        <taxon>Clostridiaceae</taxon>
        <taxon>Clostridium</taxon>
    </lineage>
</organism>
<reference evidence="2 3" key="1">
    <citation type="submission" date="2018-03" db="EMBL/GenBank/DDBJ databases">
        <title>The uncultured portion of the human microbiome is neutrally assembled.</title>
        <authorList>
            <person name="Jeraldo P."/>
            <person name="Boardman L."/>
            <person name="White B.A."/>
            <person name="Nelson H."/>
            <person name="Goldenfeld N."/>
            <person name="Chia N."/>
        </authorList>
    </citation>
    <scope>NUCLEOTIDE SEQUENCE [LARGE SCALE GENOMIC DNA]</scope>
    <source>
        <strain evidence="2">CIM:MAG 903</strain>
    </source>
</reference>
<evidence type="ECO:0000256" key="1">
    <source>
        <dbReference type="SAM" id="Phobius"/>
    </source>
</evidence>
<proteinExistence type="predicted"/>
<keyword evidence="1" id="KW-0812">Transmembrane</keyword>
<evidence type="ECO:0000313" key="3">
    <source>
        <dbReference type="Proteomes" id="UP000246114"/>
    </source>
</evidence>
<keyword evidence="1" id="KW-1133">Transmembrane helix</keyword>
<feature type="transmembrane region" description="Helical" evidence="1">
    <location>
        <begin position="7"/>
        <end position="28"/>
    </location>
</feature>
<gene>
    <name evidence="2" type="ORF">DBY38_06310</name>
</gene>
<dbReference type="Proteomes" id="UP000246114">
    <property type="component" value="Unassembled WGS sequence"/>
</dbReference>
<accession>A0A316M6J7</accession>
<protein>
    <submittedName>
        <fullName evidence="2">Uncharacterized protein</fullName>
    </submittedName>
</protein>